<dbReference type="SFLD" id="SFLDG01140">
    <property type="entry name" value="C2.B:_Phosphomannomutase_and_P"/>
    <property type="match status" value="1"/>
</dbReference>
<dbReference type="GO" id="GO:0005829">
    <property type="term" value="C:cytosol"/>
    <property type="evidence" value="ECO:0007669"/>
    <property type="project" value="TreeGrafter"/>
</dbReference>
<dbReference type="EMBL" id="QRHR01000014">
    <property type="protein sequence ID" value="RHF87008.1"/>
    <property type="molecule type" value="Genomic_DNA"/>
</dbReference>
<keyword evidence="5" id="KW-1185">Reference proteome</keyword>
<dbReference type="NCBIfam" id="TIGR01484">
    <property type="entry name" value="HAD-SF-IIB"/>
    <property type="match status" value="1"/>
</dbReference>
<reference evidence="4 5" key="1">
    <citation type="submission" date="2018-08" db="EMBL/GenBank/DDBJ databases">
        <title>A genome reference for cultivated species of the human gut microbiota.</title>
        <authorList>
            <person name="Zou Y."/>
            <person name="Xue W."/>
            <person name="Luo G."/>
        </authorList>
    </citation>
    <scope>NUCLEOTIDE SEQUENCE [LARGE SCALE GENOMIC DNA]</scope>
    <source>
        <strain evidence="3 6">AM23-22</strain>
        <strain evidence="2 4">AM43-2</strain>
        <strain evidence="1 5">AM44-11BH</strain>
    </source>
</reference>
<gene>
    <name evidence="3" type="ORF">DW652_10960</name>
    <name evidence="2" type="ORF">DW929_11300</name>
    <name evidence="1" type="ORF">DW944_03600</name>
</gene>
<comment type="caution">
    <text evidence="2">The sequence shown here is derived from an EMBL/GenBank/DDBJ whole genome shotgun (WGS) entry which is preliminary data.</text>
</comment>
<dbReference type="InterPro" id="IPR006379">
    <property type="entry name" value="HAD-SF_hydro_IIB"/>
</dbReference>
<evidence type="ECO:0000313" key="4">
    <source>
        <dbReference type="Proteomes" id="UP000284598"/>
    </source>
</evidence>
<dbReference type="SFLD" id="SFLDS00003">
    <property type="entry name" value="Haloacid_Dehalogenase"/>
    <property type="match status" value="1"/>
</dbReference>
<accession>A0A413RVH8</accession>
<evidence type="ECO:0000313" key="6">
    <source>
        <dbReference type="Proteomes" id="UP000286186"/>
    </source>
</evidence>
<dbReference type="Pfam" id="PF08282">
    <property type="entry name" value="Hydrolase_3"/>
    <property type="match status" value="1"/>
</dbReference>
<evidence type="ECO:0000313" key="3">
    <source>
        <dbReference type="EMBL" id="RHF87008.1"/>
    </source>
</evidence>
<dbReference type="PROSITE" id="PS01229">
    <property type="entry name" value="COF_2"/>
    <property type="match status" value="1"/>
</dbReference>
<evidence type="ECO:0000313" key="5">
    <source>
        <dbReference type="Proteomes" id="UP000284779"/>
    </source>
</evidence>
<dbReference type="EMBL" id="QSFD01000003">
    <property type="protein sequence ID" value="RHA19443.1"/>
    <property type="molecule type" value="Genomic_DNA"/>
</dbReference>
<evidence type="ECO:0000313" key="2">
    <source>
        <dbReference type="EMBL" id="RHA52344.1"/>
    </source>
</evidence>
<protein>
    <submittedName>
        <fullName evidence="2">HAD family phosphatase</fullName>
    </submittedName>
</protein>
<dbReference type="Proteomes" id="UP000284598">
    <property type="component" value="Unassembled WGS sequence"/>
</dbReference>
<dbReference type="EMBL" id="QSFO01000016">
    <property type="protein sequence ID" value="RHA52344.1"/>
    <property type="molecule type" value="Genomic_DNA"/>
</dbReference>
<dbReference type="InterPro" id="IPR000150">
    <property type="entry name" value="Cof"/>
</dbReference>
<dbReference type="SUPFAM" id="SSF56784">
    <property type="entry name" value="HAD-like"/>
    <property type="match status" value="1"/>
</dbReference>
<sequence>MDRKVLFLDLDGTLTNDDKKVTPKTLKALKQIMEEGHIVALASGRPTPGVAQVAKTLELDKYGGYVLSFNGGKVINWKTKEVIYENALSKEYIPELVDYATENKIGLITYDDDSIVVGTPIDEYIELESFINKLPLKEKNLVEYVDYNPNKCLLTAPGEIAAEHEKILSKKFEGRISIYRSEPFFIEALPMGIDKAHSIEVLINHLGIPKENTIACGDGFNDLTMIKYAHVGVAMANATDVVKENADYITKSNNEDGIAHVIEKFILEK</sequence>
<name>A0A413RVH8_9FIRM</name>
<dbReference type="InterPro" id="IPR036412">
    <property type="entry name" value="HAD-like_sf"/>
</dbReference>
<dbReference type="PRINTS" id="PR00119">
    <property type="entry name" value="CATATPASE"/>
</dbReference>
<organism evidence="2 4">
    <name type="scientific">Eubacterium ventriosum</name>
    <dbReference type="NCBI Taxonomy" id="39496"/>
    <lineage>
        <taxon>Bacteria</taxon>
        <taxon>Bacillati</taxon>
        <taxon>Bacillota</taxon>
        <taxon>Clostridia</taxon>
        <taxon>Eubacteriales</taxon>
        <taxon>Eubacteriaceae</taxon>
        <taxon>Eubacterium</taxon>
    </lineage>
</organism>
<dbReference type="InterPro" id="IPR023214">
    <property type="entry name" value="HAD_sf"/>
</dbReference>
<dbReference type="GO" id="GO:0016791">
    <property type="term" value="F:phosphatase activity"/>
    <property type="evidence" value="ECO:0007669"/>
    <property type="project" value="UniProtKB-ARBA"/>
</dbReference>
<dbReference type="RefSeq" id="WP_117900939.1">
    <property type="nucleotide sequence ID" value="NZ_CATWJF010000022.1"/>
</dbReference>
<dbReference type="Proteomes" id="UP000284779">
    <property type="component" value="Unassembled WGS sequence"/>
</dbReference>
<proteinExistence type="predicted"/>
<dbReference type="Gene3D" id="3.30.1240.10">
    <property type="match status" value="1"/>
</dbReference>
<dbReference type="Proteomes" id="UP000286186">
    <property type="component" value="Unassembled WGS sequence"/>
</dbReference>
<dbReference type="Gene3D" id="3.40.50.1000">
    <property type="entry name" value="HAD superfamily/HAD-like"/>
    <property type="match status" value="1"/>
</dbReference>
<dbReference type="PANTHER" id="PTHR10000:SF8">
    <property type="entry name" value="HAD SUPERFAMILY HYDROLASE-LIKE, TYPE 3"/>
    <property type="match status" value="1"/>
</dbReference>
<dbReference type="GO" id="GO:0000287">
    <property type="term" value="F:magnesium ion binding"/>
    <property type="evidence" value="ECO:0007669"/>
    <property type="project" value="TreeGrafter"/>
</dbReference>
<dbReference type="PANTHER" id="PTHR10000">
    <property type="entry name" value="PHOSPHOSERINE PHOSPHATASE"/>
    <property type="match status" value="1"/>
</dbReference>
<dbReference type="NCBIfam" id="TIGR00099">
    <property type="entry name" value="Cof-subfamily"/>
    <property type="match status" value="1"/>
</dbReference>
<dbReference type="SFLD" id="SFLDG01144">
    <property type="entry name" value="C2.B.4:_PGP_Like"/>
    <property type="match status" value="1"/>
</dbReference>
<dbReference type="CDD" id="cd07516">
    <property type="entry name" value="HAD_Pase"/>
    <property type="match status" value="1"/>
</dbReference>
<evidence type="ECO:0000313" key="1">
    <source>
        <dbReference type="EMBL" id="RHA19443.1"/>
    </source>
</evidence>
<dbReference type="AlphaFoldDB" id="A0A413RVH8"/>